<dbReference type="Gene3D" id="2.30.40.10">
    <property type="entry name" value="Urease, subunit C, domain 1"/>
    <property type="match status" value="1"/>
</dbReference>
<comment type="caution">
    <text evidence="1">The sequence shown here is derived from an EMBL/GenBank/DDBJ whole genome shotgun (WGS) entry which is preliminary data.</text>
</comment>
<proteinExistence type="predicted"/>
<name>A0A7C5QRU1_9PROT</name>
<reference evidence="1" key="1">
    <citation type="journal article" date="2020" name="mSystems">
        <title>Genome- and Community-Level Interaction Insights into Carbon Utilization and Element Cycling Functions of Hydrothermarchaeota in Hydrothermal Sediment.</title>
        <authorList>
            <person name="Zhou Z."/>
            <person name="Liu Y."/>
            <person name="Xu W."/>
            <person name="Pan J."/>
            <person name="Luo Z.H."/>
            <person name="Li M."/>
        </authorList>
    </citation>
    <scope>NUCLEOTIDE SEQUENCE [LARGE SCALE GENOMIC DNA]</scope>
    <source>
        <strain evidence="1">HyVt-485</strain>
    </source>
</reference>
<dbReference type="SUPFAM" id="SSF51338">
    <property type="entry name" value="Composite domain of metallo-dependent hydrolases"/>
    <property type="match status" value="1"/>
</dbReference>
<dbReference type="Proteomes" id="UP000885830">
    <property type="component" value="Unassembled WGS sequence"/>
</dbReference>
<dbReference type="GO" id="GO:0016810">
    <property type="term" value="F:hydrolase activity, acting on carbon-nitrogen (but not peptide) bonds"/>
    <property type="evidence" value="ECO:0007669"/>
    <property type="project" value="InterPro"/>
</dbReference>
<evidence type="ECO:0008006" key="2">
    <source>
        <dbReference type="Google" id="ProtNLM"/>
    </source>
</evidence>
<dbReference type="PANTHER" id="PTHR22642">
    <property type="entry name" value="IMIDAZOLONEPROPIONASE"/>
    <property type="match status" value="1"/>
</dbReference>
<organism evidence="1">
    <name type="scientific">Hellea balneolensis</name>
    <dbReference type="NCBI Taxonomy" id="287478"/>
    <lineage>
        <taxon>Bacteria</taxon>
        <taxon>Pseudomonadati</taxon>
        <taxon>Pseudomonadota</taxon>
        <taxon>Alphaproteobacteria</taxon>
        <taxon>Maricaulales</taxon>
        <taxon>Robiginitomaculaceae</taxon>
        <taxon>Hellea</taxon>
    </lineage>
</organism>
<accession>A0A7C5QRU1</accession>
<gene>
    <name evidence="1" type="ORF">ENJ42_05015</name>
</gene>
<dbReference type="PROSITE" id="PS51257">
    <property type="entry name" value="PROKAR_LIPOPROTEIN"/>
    <property type="match status" value="1"/>
</dbReference>
<sequence>MTSLRFWALGVLLVALWGLSGCTPKKPTSRIVIYPAKSVVTMDATGTTARAVAVSGSKILKVGSPQDLQKQFTGARIDDRFKDDVIIPGLIDPHVHMILGAMMYSNPFAPPWDVQTPSGIVKCLPDRASFLKRIAEINAEHPGNQPLVIYG</sequence>
<dbReference type="InterPro" id="IPR011059">
    <property type="entry name" value="Metal-dep_hydrolase_composite"/>
</dbReference>
<dbReference type="AlphaFoldDB" id="A0A7C5QRU1"/>
<feature type="non-terminal residue" evidence="1">
    <location>
        <position position="151"/>
    </location>
</feature>
<dbReference type="EMBL" id="DRMJ01000252">
    <property type="protein sequence ID" value="HHL42959.1"/>
    <property type="molecule type" value="Genomic_DNA"/>
</dbReference>
<dbReference type="PANTHER" id="PTHR22642:SF2">
    <property type="entry name" value="PROTEIN LONG AFTER FAR-RED 3"/>
    <property type="match status" value="1"/>
</dbReference>
<evidence type="ECO:0000313" key="1">
    <source>
        <dbReference type="EMBL" id="HHL42959.1"/>
    </source>
</evidence>
<protein>
    <recommendedName>
        <fullName evidence="2">Amidohydrolase</fullName>
    </recommendedName>
</protein>